<dbReference type="GO" id="GO:0006364">
    <property type="term" value="P:rRNA processing"/>
    <property type="evidence" value="ECO:0007669"/>
    <property type="project" value="UniProtKB-KW"/>
</dbReference>
<dbReference type="GO" id="GO:0003723">
    <property type="term" value="F:RNA binding"/>
    <property type="evidence" value="ECO:0007669"/>
    <property type="project" value="UniProtKB-KW"/>
</dbReference>
<evidence type="ECO:0000256" key="2">
    <source>
        <dbReference type="ARBA" id="ARBA00022679"/>
    </source>
</evidence>
<dbReference type="EMBL" id="MCGT01000015">
    <property type="protein sequence ID" value="ORX53647.1"/>
    <property type="molecule type" value="Genomic_DNA"/>
</dbReference>
<dbReference type="Proteomes" id="UP000242146">
    <property type="component" value="Unassembled WGS sequence"/>
</dbReference>
<dbReference type="PANTHER" id="PTHR11727:SF17">
    <property type="entry name" value="DIMETHYLADENOSINE TRANSFERASE 1, MITOCHONDRIAL"/>
    <property type="match status" value="1"/>
</dbReference>
<protein>
    <recommendedName>
        <fullName evidence="5">rRNA adenine N(6)-methyltransferase</fullName>
        <ecNumber evidence="5">2.1.1.-</ecNumber>
    </recommendedName>
</protein>
<dbReference type="GO" id="GO:0034245">
    <property type="term" value="C:mitochondrial DNA-directed RNA polymerase complex"/>
    <property type="evidence" value="ECO:0007669"/>
    <property type="project" value="TreeGrafter"/>
</dbReference>
<keyword evidence="3 5" id="KW-0949">S-adenosyl-L-methionine</keyword>
<keyword evidence="2 5" id="KW-0808">Transferase</keyword>
<keyword evidence="7" id="KW-1185">Reference proteome</keyword>
<name>A0A1X2GHA7_9FUNG</name>
<evidence type="ECO:0000256" key="3">
    <source>
        <dbReference type="ARBA" id="ARBA00022691"/>
    </source>
</evidence>
<evidence type="ECO:0000256" key="1">
    <source>
        <dbReference type="ARBA" id="ARBA00022603"/>
    </source>
</evidence>
<gene>
    <name evidence="6" type="ORF">DM01DRAFT_255174</name>
</gene>
<dbReference type="InterPro" id="IPR029063">
    <property type="entry name" value="SAM-dependent_MTases_sf"/>
</dbReference>
<dbReference type="Pfam" id="PF00398">
    <property type="entry name" value="RrnaAD"/>
    <property type="match status" value="1"/>
</dbReference>
<keyword evidence="4" id="KW-0694">RNA-binding</keyword>
<sequence length="206" mass="23067">PGLGAWTSALYNGGVQRIYGLEPAPAYINHLQELAAPAGEDISILKKDGYNWETYIDLKEDQYLGSLVDTDWSRLHPRLMFTGIIPKTSVGEQLLAQFATCIINRMALHTFGRIQMALWLPDQLLSKFTSGPGSPARCKMGVVTEACASVSVVYSTETAVFPKAMYHLVHVKPFPKKLLKSDWDVFEYVLRHIAVMPRQPLSKMVR</sequence>
<evidence type="ECO:0000313" key="6">
    <source>
        <dbReference type="EMBL" id="ORX53647.1"/>
    </source>
</evidence>
<dbReference type="EC" id="2.1.1.-" evidence="5"/>
<keyword evidence="5" id="KW-0698">rRNA processing</keyword>
<evidence type="ECO:0000256" key="5">
    <source>
        <dbReference type="RuleBase" id="RU362106"/>
    </source>
</evidence>
<evidence type="ECO:0000313" key="7">
    <source>
        <dbReference type="Proteomes" id="UP000242146"/>
    </source>
</evidence>
<dbReference type="Gene3D" id="3.40.50.150">
    <property type="entry name" value="Vaccinia Virus protein VP39"/>
    <property type="match status" value="1"/>
</dbReference>
<comment type="similarity">
    <text evidence="5">Belongs to the class I-like SAM-binding methyltransferase superfamily. rRNA adenine N(6)-methyltransferase family.</text>
</comment>
<dbReference type="GO" id="GO:0008168">
    <property type="term" value="F:methyltransferase activity"/>
    <property type="evidence" value="ECO:0007669"/>
    <property type="project" value="UniProtKB-KW"/>
</dbReference>
<keyword evidence="1 5" id="KW-0489">Methyltransferase</keyword>
<reference evidence="6 7" key="1">
    <citation type="submission" date="2016-07" db="EMBL/GenBank/DDBJ databases">
        <title>Pervasive Adenine N6-methylation of Active Genes in Fungi.</title>
        <authorList>
            <consortium name="DOE Joint Genome Institute"/>
            <person name="Mondo S.J."/>
            <person name="Dannebaum R.O."/>
            <person name="Kuo R.C."/>
            <person name="Labutti K."/>
            <person name="Haridas S."/>
            <person name="Kuo A."/>
            <person name="Salamov A."/>
            <person name="Ahrendt S.R."/>
            <person name="Lipzen A."/>
            <person name="Sullivan W."/>
            <person name="Andreopoulos W.B."/>
            <person name="Clum A."/>
            <person name="Lindquist E."/>
            <person name="Daum C."/>
            <person name="Ramamoorthy G.K."/>
            <person name="Gryganskyi A."/>
            <person name="Culley D."/>
            <person name="Magnuson J.K."/>
            <person name="James T.Y."/>
            <person name="O'Malley M.A."/>
            <person name="Stajich J.E."/>
            <person name="Spatafora J.W."/>
            <person name="Visel A."/>
            <person name="Grigoriev I.V."/>
        </authorList>
    </citation>
    <scope>NUCLEOTIDE SEQUENCE [LARGE SCALE GENOMIC DNA]</scope>
    <source>
        <strain evidence="6 7">NRRL 3301</strain>
    </source>
</reference>
<proteinExistence type="inferred from homology"/>
<dbReference type="OrthoDB" id="16079at2759"/>
<dbReference type="SUPFAM" id="SSF53335">
    <property type="entry name" value="S-adenosyl-L-methionine-dependent methyltransferases"/>
    <property type="match status" value="1"/>
</dbReference>
<dbReference type="PANTHER" id="PTHR11727">
    <property type="entry name" value="DIMETHYLADENOSINE TRANSFERASE"/>
    <property type="match status" value="1"/>
</dbReference>
<feature type="non-terminal residue" evidence="6">
    <location>
        <position position="1"/>
    </location>
</feature>
<dbReference type="GO" id="GO:0006391">
    <property type="term" value="P:transcription initiation at mitochondrial promoter"/>
    <property type="evidence" value="ECO:0007669"/>
    <property type="project" value="TreeGrafter"/>
</dbReference>
<dbReference type="GO" id="GO:0032259">
    <property type="term" value="P:methylation"/>
    <property type="evidence" value="ECO:0007669"/>
    <property type="project" value="UniProtKB-KW"/>
</dbReference>
<dbReference type="InterPro" id="IPR001737">
    <property type="entry name" value="KsgA/Erm"/>
</dbReference>
<accession>A0A1X2GHA7</accession>
<comment type="caution">
    <text evidence="6">The sequence shown here is derived from an EMBL/GenBank/DDBJ whole genome shotgun (WGS) entry which is preliminary data.</text>
</comment>
<dbReference type="AlphaFoldDB" id="A0A1X2GHA7"/>
<organism evidence="6 7">
    <name type="scientific">Hesseltinella vesiculosa</name>
    <dbReference type="NCBI Taxonomy" id="101127"/>
    <lineage>
        <taxon>Eukaryota</taxon>
        <taxon>Fungi</taxon>
        <taxon>Fungi incertae sedis</taxon>
        <taxon>Mucoromycota</taxon>
        <taxon>Mucoromycotina</taxon>
        <taxon>Mucoromycetes</taxon>
        <taxon>Mucorales</taxon>
        <taxon>Cunninghamellaceae</taxon>
        <taxon>Hesseltinella</taxon>
    </lineage>
</organism>
<dbReference type="GO" id="GO:0005759">
    <property type="term" value="C:mitochondrial matrix"/>
    <property type="evidence" value="ECO:0007669"/>
    <property type="project" value="TreeGrafter"/>
</dbReference>
<dbReference type="GO" id="GO:0034246">
    <property type="term" value="F:mitochondrial transcription factor activity"/>
    <property type="evidence" value="ECO:0007669"/>
    <property type="project" value="TreeGrafter"/>
</dbReference>
<dbReference type="STRING" id="101127.A0A1X2GHA7"/>
<evidence type="ECO:0000256" key="4">
    <source>
        <dbReference type="ARBA" id="ARBA00022884"/>
    </source>
</evidence>